<evidence type="ECO:0000313" key="2">
    <source>
        <dbReference type="Proteomes" id="UP000642920"/>
    </source>
</evidence>
<dbReference type="AlphaFoldDB" id="A0A937ALV8"/>
<organism evidence="1 2">
    <name type="scientific">Marivirga atlantica</name>
    <dbReference type="NCBI Taxonomy" id="1548457"/>
    <lineage>
        <taxon>Bacteria</taxon>
        <taxon>Pseudomonadati</taxon>
        <taxon>Bacteroidota</taxon>
        <taxon>Cytophagia</taxon>
        <taxon>Cytophagales</taxon>
        <taxon>Marivirgaceae</taxon>
        <taxon>Marivirga</taxon>
    </lineage>
</organism>
<evidence type="ECO:0000313" key="1">
    <source>
        <dbReference type="EMBL" id="MBL0765943.1"/>
    </source>
</evidence>
<gene>
    <name evidence="1" type="ORF">JKP34_11815</name>
</gene>
<comment type="caution">
    <text evidence="1">The sequence shown here is derived from an EMBL/GenBank/DDBJ whole genome shotgun (WGS) entry which is preliminary data.</text>
</comment>
<proteinExistence type="predicted"/>
<keyword evidence="2" id="KW-1185">Reference proteome</keyword>
<dbReference type="EMBL" id="JAERQG010000003">
    <property type="protein sequence ID" value="MBL0765943.1"/>
    <property type="molecule type" value="Genomic_DNA"/>
</dbReference>
<dbReference type="Proteomes" id="UP000642920">
    <property type="component" value="Unassembled WGS sequence"/>
</dbReference>
<dbReference type="RefSeq" id="WP_201921575.1">
    <property type="nucleotide sequence ID" value="NZ_JAERQG010000003.1"/>
</dbReference>
<protein>
    <submittedName>
        <fullName evidence="1">Uncharacterized protein</fullName>
    </submittedName>
</protein>
<sequence>MINTEKRIVQDYIVRFETIPTESETFTVHYLVNEMLIEDLRQLNFFSLKIEGGLINQHEFLCFKHLYKLYKKLFQSIKNKENEILNSLYVEDDSLNEKLYILRDILLYRPKTHKLFEAMQNLK</sequence>
<name>A0A937ALV8_9BACT</name>
<reference evidence="1" key="1">
    <citation type="submission" date="2021-01" db="EMBL/GenBank/DDBJ databases">
        <title>Marivirga sp. nov., isolated from intertidal surface sediments.</title>
        <authorList>
            <person name="Zhang M."/>
        </authorList>
    </citation>
    <scope>NUCLEOTIDE SEQUENCE</scope>
    <source>
        <strain evidence="1">SM1354</strain>
    </source>
</reference>
<accession>A0A937ALV8</accession>